<keyword evidence="1" id="KW-0472">Membrane</keyword>
<protein>
    <submittedName>
        <fullName evidence="2">Uncharacterized protein</fullName>
    </submittedName>
</protein>
<evidence type="ECO:0000256" key="1">
    <source>
        <dbReference type="SAM" id="Phobius"/>
    </source>
</evidence>
<dbReference type="AlphaFoldDB" id="A0A3B0WPG6"/>
<reference evidence="2" key="1">
    <citation type="submission" date="2018-06" db="EMBL/GenBank/DDBJ databases">
        <authorList>
            <person name="Zhirakovskaya E."/>
        </authorList>
    </citation>
    <scope>NUCLEOTIDE SEQUENCE</scope>
</reference>
<organism evidence="2">
    <name type="scientific">hydrothermal vent metagenome</name>
    <dbReference type="NCBI Taxonomy" id="652676"/>
    <lineage>
        <taxon>unclassified sequences</taxon>
        <taxon>metagenomes</taxon>
        <taxon>ecological metagenomes</taxon>
    </lineage>
</organism>
<proteinExistence type="predicted"/>
<keyword evidence="1" id="KW-1133">Transmembrane helix</keyword>
<name>A0A3B0WPG6_9ZZZZ</name>
<gene>
    <name evidence="2" type="ORF">MNBD_GAMMA06-2215</name>
</gene>
<accession>A0A3B0WPG6</accession>
<keyword evidence="1" id="KW-0812">Transmembrane</keyword>
<dbReference type="EMBL" id="UOFD01000078">
    <property type="protein sequence ID" value="VAW54510.1"/>
    <property type="molecule type" value="Genomic_DNA"/>
</dbReference>
<evidence type="ECO:0000313" key="2">
    <source>
        <dbReference type="EMBL" id="VAW54510.1"/>
    </source>
</evidence>
<sequence>MKYILTNWENTMKIKNEKTFKKLCLTAVVLAASLNMQSVSAAVCNAGDHWVDSCTGGTDNFTLTGAFGLNFTGLGFFDITVTGSGAVLRSDPDASGQINIEILSANMTTNNLPVVGAIDARFGIDTGVATPTLGVITETSDPSIATSYFDIFLEVDTPLGVFSNPGALRLTADITEWLPGESILYRFDLANSNLDIVDSGGLVVGSIDDLGGNAFMSLSAVPIPPSVFLFASGLIGLIGISRHKKLA</sequence>
<feature type="transmembrane region" description="Helical" evidence="1">
    <location>
        <begin position="223"/>
        <end position="241"/>
    </location>
</feature>